<comment type="similarity">
    <text evidence="1 5">Belongs to the acetyltransferase family. RimI subfamily.</text>
</comment>
<dbReference type="InterPro" id="IPR006464">
    <property type="entry name" value="AcTrfase_RimI/Ard1"/>
</dbReference>
<evidence type="ECO:0000256" key="4">
    <source>
        <dbReference type="ARBA" id="ARBA00023315"/>
    </source>
</evidence>
<protein>
    <recommendedName>
        <fullName evidence="5">[Ribosomal protein bS18]-alanine N-acetyltransferase</fullName>
        <ecNumber evidence="5">2.3.1.266</ecNumber>
    </recommendedName>
</protein>
<proteinExistence type="inferred from homology"/>
<evidence type="ECO:0000256" key="1">
    <source>
        <dbReference type="ARBA" id="ARBA00005395"/>
    </source>
</evidence>
<evidence type="ECO:0000313" key="7">
    <source>
        <dbReference type="EMBL" id="WYJ77792.1"/>
    </source>
</evidence>
<dbReference type="EC" id="2.3.1.266" evidence="5"/>
<comment type="subcellular location">
    <subcellularLocation>
        <location evidence="5">Cytoplasm</location>
    </subcellularLocation>
</comment>
<comment type="catalytic activity">
    <reaction evidence="5">
        <text>N-terminal L-alanyl-[ribosomal protein bS18] + acetyl-CoA = N-terminal N(alpha)-acetyl-L-alanyl-[ribosomal protein bS18] + CoA + H(+)</text>
        <dbReference type="Rhea" id="RHEA:43756"/>
        <dbReference type="Rhea" id="RHEA-COMP:10676"/>
        <dbReference type="Rhea" id="RHEA-COMP:10677"/>
        <dbReference type="ChEBI" id="CHEBI:15378"/>
        <dbReference type="ChEBI" id="CHEBI:57287"/>
        <dbReference type="ChEBI" id="CHEBI:57288"/>
        <dbReference type="ChEBI" id="CHEBI:64718"/>
        <dbReference type="ChEBI" id="CHEBI:83683"/>
        <dbReference type="EC" id="2.3.1.266"/>
    </reaction>
</comment>
<dbReference type="PANTHER" id="PTHR43420:SF44">
    <property type="entry name" value="ACETYLTRANSFERASE YPEA"/>
    <property type="match status" value="1"/>
</dbReference>
<keyword evidence="4" id="KW-0012">Acyltransferase</keyword>
<reference evidence="7 8" key="1">
    <citation type="submission" date="2021-03" db="EMBL/GenBank/DDBJ databases">
        <authorList>
            <person name="Gilmore M.S."/>
            <person name="Schwartzman J."/>
            <person name="Van Tyne D."/>
            <person name="Martin M."/>
            <person name="Earl A.M."/>
            <person name="Manson A.L."/>
            <person name="Straub T."/>
            <person name="Salamzade R."/>
            <person name="Saavedra J."/>
            <person name="Lebreton F."/>
            <person name="Prichula J."/>
            <person name="Schaufler K."/>
            <person name="Gaca A."/>
            <person name="Sgardioli B."/>
            <person name="Wagenaar J."/>
            <person name="Strong T."/>
        </authorList>
    </citation>
    <scope>NUCLEOTIDE SEQUENCE [LARGE SCALE GENOMIC DNA]</scope>
    <source>
        <strain evidence="7 8">DIV2402</strain>
    </source>
</reference>
<dbReference type="NCBIfam" id="TIGR01575">
    <property type="entry name" value="rimI"/>
    <property type="match status" value="1"/>
</dbReference>
<evidence type="ECO:0000256" key="5">
    <source>
        <dbReference type="RuleBase" id="RU363094"/>
    </source>
</evidence>
<dbReference type="Pfam" id="PF00583">
    <property type="entry name" value="Acetyltransf_1"/>
    <property type="match status" value="1"/>
</dbReference>
<evidence type="ECO:0000259" key="6">
    <source>
        <dbReference type="PROSITE" id="PS51186"/>
    </source>
</evidence>
<comment type="function">
    <text evidence="5">Acetylates the N-terminal alanine of ribosomal protein bS18.</text>
</comment>
<dbReference type="InterPro" id="IPR050680">
    <property type="entry name" value="YpeA/RimI_acetyltransf"/>
</dbReference>
<evidence type="ECO:0000256" key="3">
    <source>
        <dbReference type="ARBA" id="ARBA00022679"/>
    </source>
</evidence>
<evidence type="ECO:0000313" key="8">
    <source>
        <dbReference type="Proteomes" id="UP000664701"/>
    </source>
</evidence>
<dbReference type="RefSeq" id="WP_207940107.1">
    <property type="nucleotide sequence ID" value="NZ_CP147251.1"/>
</dbReference>
<feature type="domain" description="N-acetyltransferase" evidence="6">
    <location>
        <begin position="9"/>
        <end position="150"/>
    </location>
</feature>
<keyword evidence="8" id="KW-1185">Reference proteome</keyword>
<organism evidence="7 8">
    <name type="scientific">Candidatus Enterococcus lowellii</name>
    <dbReference type="NCBI Taxonomy" id="2230877"/>
    <lineage>
        <taxon>Bacteria</taxon>
        <taxon>Bacillati</taxon>
        <taxon>Bacillota</taxon>
        <taxon>Bacilli</taxon>
        <taxon>Lactobacillales</taxon>
        <taxon>Enterococcaceae</taxon>
        <taxon>Enterococcus</taxon>
    </lineage>
</organism>
<dbReference type="PROSITE" id="PS51186">
    <property type="entry name" value="GNAT"/>
    <property type="match status" value="1"/>
</dbReference>
<dbReference type="Proteomes" id="UP000664701">
    <property type="component" value="Chromosome"/>
</dbReference>
<dbReference type="PANTHER" id="PTHR43420">
    <property type="entry name" value="ACETYLTRANSFERASE"/>
    <property type="match status" value="1"/>
</dbReference>
<dbReference type="Gene3D" id="3.40.630.30">
    <property type="match status" value="1"/>
</dbReference>
<reference evidence="7 8" key="2">
    <citation type="submission" date="2024-03" db="EMBL/GenBank/DDBJ databases">
        <title>The Genome Sequence of Enterococcus sp. DIV2402.</title>
        <authorList>
            <consortium name="The Broad Institute Genomics Platform"/>
            <consortium name="The Broad Institute Microbial Omics Core"/>
            <consortium name="The Broad Institute Genomic Center for Infectious Diseases"/>
            <person name="Earl A."/>
            <person name="Manson A."/>
            <person name="Gilmore M."/>
            <person name="Schwartman J."/>
            <person name="Shea T."/>
            <person name="Abouelleil A."/>
            <person name="Cao P."/>
            <person name="Chapman S."/>
            <person name="Cusick C."/>
            <person name="Young S."/>
            <person name="Neafsey D."/>
            <person name="Nusbaum C."/>
            <person name="Birren B."/>
        </authorList>
    </citation>
    <scope>NUCLEOTIDE SEQUENCE [LARGE SCALE GENOMIC DNA]</scope>
    <source>
        <strain evidence="7 8">DIV2402</strain>
    </source>
</reference>
<sequence length="155" mass="17972">MKITSKHFFETTTLASELHQLAETSYTHGSPWTMAQFIEDIHNEQSDYLILEKGYIAGFLGYHQFLDEMEIFNLVVHTQEKKQGYGAALLKELFRVANEEQIAQILLEVRVSNFSAQNLYLSHGFEIIARRKNYYQAPTEDALIMIKKVRPTLVK</sequence>
<gene>
    <name evidence="7" type="ORF">DOK78_002430</name>
</gene>
<dbReference type="CDD" id="cd04301">
    <property type="entry name" value="NAT_SF"/>
    <property type="match status" value="1"/>
</dbReference>
<evidence type="ECO:0000256" key="2">
    <source>
        <dbReference type="ARBA" id="ARBA00022490"/>
    </source>
</evidence>
<keyword evidence="2 5" id="KW-0963">Cytoplasm</keyword>
<dbReference type="InterPro" id="IPR016181">
    <property type="entry name" value="Acyl_CoA_acyltransferase"/>
</dbReference>
<dbReference type="InterPro" id="IPR000182">
    <property type="entry name" value="GNAT_dom"/>
</dbReference>
<dbReference type="EMBL" id="CP147251">
    <property type="protein sequence ID" value="WYJ77792.1"/>
    <property type="molecule type" value="Genomic_DNA"/>
</dbReference>
<accession>A0ABZ2SPT6</accession>
<name>A0ABZ2SPT6_9ENTE</name>
<keyword evidence="3" id="KW-0808">Transferase</keyword>
<dbReference type="SUPFAM" id="SSF55729">
    <property type="entry name" value="Acyl-CoA N-acyltransferases (Nat)"/>
    <property type="match status" value="1"/>
</dbReference>